<dbReference type="RefSeq" id="XP_056577475.1">
    <property type="nucleotide sequence ID" value="XM_056726624.1"/>
</dbReference>
<evidence type="ECO:0000313" key="4">
    <source>
        <dbReference type="EMBL" id="KAJ5366009.1"/>
    </source>
</evidence>
<feature type="region of interest" description="Disordered" evidence="2">
    <location>
        <begin position="1"/>
        <end position="68"/>
    </location>
</feature>
<keyword evidence="5" id="KW-1185">Reference proteome</keyword>
<proteinExistence type="predicted"/>
<feature type="region of interest" description="Disordered" evidence="2">
    <location>
        <begin position="173"/>
        <end position="222"/>
    </location>
</feature>
<evidence type="ECO:0000259" key="3">
    <source>
        <dbReference type="Pfam" id="PF26082"/>
    </source>
</evidence>
<evidence type="ECO:0000256" key="2">
    <source>
        <dbReference type="SAM" id="MobiDB-lite"/>
    </source>
</evidence>
<feature type="compositionally biased region" description="Polar residues" evidence="2">
    <location>
        <begin position="178"/>
        <end position="189"/>
    </location>
</feature>
<feature type="compositionally biased region" description="Basic and acidic residues" evidence="2">
    <location>
        <begin position="192"/>
        <end position="203"/>
    </location>
</feature>
<dbReference type="AlphaFoldDB" id="A0A9W9V363"/>
<dbReference type="EMBL" id="JAPZBT010000003">
    <property type="protein sequence ID" value="KAJ5366009.1"/>
    <property type="molecule type" value="Genomic_DNA"/>
</dbReference>
<keyword evidence="1" id="KW-0175">Coiled coil</keyword>
<sequence length="401" mass="46548">MHLGISQVTAPPAQAEIDPEDENLTMPPEPPVNDVYKEAHQSDDILSEDGASETSYNGTLSEGIDGSTKIPLMPQEGRGKTPFKCPYCFFSITVRDDRAWAQHILRDLIWLPTVVLPRSASTSNHRYFFSMHDLQPEDLLSVEFQQHVAGHLQELALFYLSRVAPEKDKDLEMRQEEGGQNVNAEQRLNSFDAEKKNTEERTKAKLKKGKSKVSPEMEEDEDNLVRDIAEEVTRNLYGVVENLEKQTVPKEATIEEWKLVQERTKQKKREIREQLRNIGYSNEEIEKFTNKKMREQMESTKKEAKEKRTKSMWRTRVHRKDLLPDTVIAYNLPWDWDENNKQYIIIKQLVSRELLQELFSHTRSIREGKVVVQTSKSMTELKAHDGDAYKKHPRKEIVNTS</sequence>
<dbReference type="Proteomes" id="UP001147752">
    <property type="component" value="Unassembled WGS sequence"/>
</dbReference>
<accession>A0A9W9V363</accession>
<organism evidence="4 5">
    <name type="scientific">Penicillium concentricum</name>
    <dbReference type="NCBI Taxonomy" id="293559"/>
    <lineage>
        <taxon>Eukaryota</taxon>
        <taxon>Fungi</taxon>
        <taxon>Dikarya</taxon>
        <taxon>Ascomycota</taxon>
        <taxon>Pezizomycotina</taxon>
        <taxon>Eurotiomycetes</taxon>
        <taxon>Eurotiomycetidae</taxon>
        <taxon>Eurotiales</taxon>
        <taxon>Aspergillaceae</taxon>
        <taxon>Penicillium</taxon>
    </lineage>
</organism>
<feature type="coiled-coil region" evidence="1">
    <location>
        <begin position="254"/>
        <end position="310"/>
    </location>
</feature>
<gene>
    <name evidence="4" type="ORF">N7517_008895</name>
</gene>
<reference evidence="4" key="2">
    <citation type="journal article" date="2023" name="IMA Fungus">
        <title>Comparative genomic study of the Penicillium genus elucidates a diverse pangenome and 15 lateral gene transfer events.</title>
        <authorList>
            <person name="Petersen C."/>
            <person name="Sorensen T."/>
            <person name="Nielsen M.R."/>
            <person name="Sondergaard T.E."/>
            <person name="Sorensen J.L."/>
            <person name="Fitzpatrick D.A."/>
            <person name="Frisvad J.C."/>
            <person name="Nielsen K.L."/>
        </authorList>
    </citation>
    <scope>NUCLEOTIDE SEQUENCE</scope>
    <source>
        <strain evidence="4">IBT 3081</strain>
    </source>
</reference>
<dbReference type="GeneID" id="81465807"/>
<feature type="domain" description="Oxidoreductase acuF-like C2H2 type zinc-finger" evidence="3">
    <location>
        <begin position="81"/>
        <end position="108"/>
    </location>
</feature>
<dbReference type="Pfam" id="PF26082">
    <property type="entry name" value="zf-C2H2_AcuF"/>
    <property type="match status" value="1"/>
</dbReference>
<protein>
    <recommendedName>
        <fullName evidence="3">Oxidoreductase acuF-like C2H2 type zinc-finger domain-containing protein</fullName>
    </recommendedName>
</protein>
<dbReference type="OrthoDB" id="6133115at2759"/>
<evidence type="ECO:0000256" key="1">
    <source>
        <dbReference type="SAM" id="Coils"/>
    </source>
</evidence>
<comment type="caution">
    <text evidence="4">The sequence shown here is derived from an EMBL/GenBank/DDBJ whole genome shotgun (WGS) entry which is preliminary data.</text>
</comment>
<name>A0A9W9V363_9EURO</name>
<reference evidence="4" key="1">
    <citation type="submission" date="2022-12" db="EMBL/GenBank/DDBJ databases">
        <authorList>
            <person name="Petersen C."/>
        </authorList>
    </citation>
    <scope>NUCLEOTIDE SEQUENCE</scope>
    <source>
        <strain evidence="4">IBT 3081</strain>
    </source>
</reference>
<evidence type="ECO:0000313" key="5">
    <source>
        <dbReference type="Proteomes" id="UP001147752"/>
    </source>
</evidence>
<dbReference type="InterPro" id="IPR058925">
    <property type="entry name" value="zf-C2H2_AcuF"/>
</dbReference>